<dbReference type="InterPro" id="IPR026607">
    <property type="entry name" value="DMRT"/>
</dbReference>
<evidence type="ECO:0000313" key="8">
    <source>
        <dbReference type="EMBL" id="KRZ30927.1"/>
    </source>
</evidence>
<dbReference type="Gene3D" id="4.10.1040.10">
    <property type="entry name" value="DM DNA-binding domain"/>
    <property type="match status" value="2"/>
</dbReference>
<dbReference type="InterPro" id="IPR005173">
    <property type="entry name" value="DMA"/>
</dbReference>
<dbReference type="SMART" id="SM00301">
    <property type="entry name" value="DM"/>
    <property type="match status" value="2"/>
</dbReference>
<keyword evidence="9" id="KW-1185">Reference proteome</keyword>
<dbReference type="GO" id="GO:0007548">
    <property type="term" value="P:sex differentiation"/>
    <property type="evidence" value="ECO:0007669"/>
    <property type="project" value="TreeGrafter"/>
</dbReference>
<sequence>LLTLTMNAANVLAYAQVERGVRRPKCARCRNHGMVSWLKGHKRHCKYKDCICIRCSLIAERQRVMAAQVSLKRQQAAEDAIALGLRTVAGETQGMTFLPPGPVWGKFSSQETAEPSTEDDSVKINVDKSSKELSSPSTPHQAVTEFRPNKQNHTEILTRLFPDQHRETIDIALVNFNGDIVKVIEHFLAEKSKLWPNSNQVVQLDPKIIKEDESCKSLAPSFSAFAPMAAGRNVGCHILPAPWNPAANYLSGILESNLLYRSALCPIKPTPPFMHIPNTATPNAPPSFTVPMIHQQTMRSQPMYVNFDTQMLPNGLMNAAVLRMPEVTVKSDNSSASSTVAAELYTLSLYRDCICIRCSLIAERQRVMAAQVSLKRQQAAEDAIALGLRTVAGETQGMTFLPPGPVWGKFSSQETAEPSTEDDSVKINVDKSSKELSSPSTPHQAVTEFRPNKQNHTEILTRLFPDQHRETIDIALVNFNGDIVKVIEHFLAEKSKLWPNSNQVVQLDPKIIKEDESCKSLAPSFSAFAPMAAGRNVGCHILPAPWNPAANYLSGILESNLLYRSALCPIKPTPPFMHIPNTATPNAPPSFTVPMIHQQTMRSQPMYVNFDTQMLPNGLMNAAVLRMPEVTVKSDNSSASSTVAAEL</sequence>
<gene>
    <name evidence="8" type="primary">dmrta2</name>
    <name evidence="8" type="ORF">T4B_2874</name>
</gene>
<dbReference type="PROSITE" id="PS50809">
    <property type="entry name" value="DM_2"/>
    <property type="match status" value="1"/>
</dbReference>
<comment type="subcellular location">
    <subcellularLocation>
        <location evidence="6">Nucleus</location>
    </subcellularLocation>
</comment>
<evidence type="ECO:0000256" key="1">
    <source>
        <dbReference type="ARBA" id="ARBA00006834"/>
    </source>
</evidence>
<keyword evidence="2 6" id="KW-0479">Metal-binding</keyword>
<evidence type="ECO:0000256" key="6">
    <source>
        <dbReference type="PROSITE-ProRule" id="PRU00070"/>
    </source>
</evidence>
<evidence type="ECO:0000256" key="5">
    <source>
        <dbReference type="ARBA" id="ARBA00023242"/>
    </source>
</evidence>
<evidence type="ECO:0000256" key="3">
    <source>
        <dbReference type="ARBA" id="ARBA00022833"/>
    </source>
</evidence>
<dbReference type="SUPFAM" id="SSF82927">
    <property type="entry name" value="Cysteine-rich DNA binding domain, (DM domain)"/>
    <property type="match status" value="1"/>
</dbReference>
<dbReference type="FunFam" id="4.10.1040.10:FF:000001">
    <property type="entry name" value="doublesex- and mab-3-related transcription factor 1"/>
    <property type="match status" value="1"/>
</dbReference>
<protein>
    <submittedName>
        <fullName evidence="8">Doublesex-and mab-3-related transcription factor A2</fullName>
    </submittedName>
</protein>
<dbReference type="InterPro" id="IPR036407">
    <property type="entry name" value="DM_DNA-bd_sf"/>
</dbReference>
<feature type="DNA-binding region" description="DM" evidence="6">
    <location>
        <begin position="26"/>
        <end position="73"/>
    </location>
</feature>
<feature type="domain" description="DM" evidence="7">
    <location>
        <begin position="26"/>
        <end position="73"/>
    </location>
</feature>
<keyword evidence="3 6" id="KW-0862">Zinc</keyword>
<dbReference type="GO" id="GO:0000981">
    <property type="term" value="F:DNA-binding transcription factor activity, RNA polymerase II-specific"/>
    <property type="evidence" value="ECO:0007669"/>
    <property type="project" value="TreeGrafter"/>
</dbReference>
<comment type="similarity">
    <text evidence="1">Belongs to the DMRT family.</text>
</comment>
<dbReference type="EMBL" id="JYDS01000030">
    <property type="protein sequence ID" value="KRZ30927.1"/>
    <property type="molecule type" value="Genomic_DNA"/>
</dbReference>
<dbReference type="Pfam" id="PF03474">
    <property type="entry name" value="DMA"/>
    <property type="match status" value="2"/>
</dbReference>
<dbReference type="GO" id="GO:0005634">
    <property type="term" value="C:nucleus"/>
    <property type="evidence" value="ECO:0007669"/>
    <property type="project" value="UniProtKB-SubCell"/>
</dbReference>
<organism evidence="8 9">
    <name type="scientific">Trichinella pseudospiralis</name>
    <name type="common">Parasitic roundworm</name>
    <dbReference type="NCBI Taxonomy" id="6337"/>
    <lineage>
        <taxon>Eukaryota</taxon>
        <taxon>Metazoa</taxon>
        <taxon>Ecdysozoa</taxon>
        <taxon>Nematoda</taxon>
        <taxon>Enoplea</taxon>
        <taxon>Dorylaimia</taxon>
        <taxon>Trichinellida</taxon>
        <taxon>Trichinellidae</taxon>
        <taxon>Trichinella</taxon>
    </lineage>
</organism>
<keyword evidence="4 6" id="KW-0238">DNA-binding</keyword>
<evidence type="ECO:0000313" key="9">
    <source>
        <dbReference type="Proteomes" id="UP000054805"/>
    </source>
</evidence>
<dbReference type="PROSITE" id="PS40000">
    <property type="entry name" value="DM_1"/>
    <property type="match status" value="1"/>
</dbReference>
<feature type="non-terminal residue" evidence="8">
    <location>
        <position position="1"/>
    </location>
</feature>
<accession>A0A0V1J7K7</accession>
<evidence type="ECO:0000256" key="4">
    <source>
        <dbReference type="ARBA" id="ARBA00023125"/>
    </source>
</evidence>
<dbReference type="PANTHER" id="PTHR12322:SF118">
    <property type="entry name" value="DM DOMAIN-CONTAINING PROTEIN"/>
    <property type="match status" value="1"/>
</dbReference>
<dbReference type="GO" id="GO:0000978">
    <property type="term" value="F:RNA polymerase II cis-regulatory region sequence-specific DNA binding"/>
    <property type="evidence" value="ECO:0007669"/>
    <property type="project" value="TreeGrafter"/>
</dbReference>
<proteinExistence type="inferred from homology"/>
<dbReference type="PANTHER" id="PTHR12322">
    <property type="entry name" value="DOUBLESEX AND MAB-3 RELATED TRANSCRIPTION FACTOR DMRT"/>
    <property type="match status" value="1"/>
</dbReference>
<dbReference type="GO" id="GO:0046872">
    <property type="term" value="F:metal ion binding"/>
    <property type="evidence" value="ECO:0007669"/>
    <property type="project" value="UniProtKB-KW"/>
</dbReference>
<evidence type="ECO:0000256" key="2">
    <source>
        <dbReference type="ARBA" id="ARBA00022723"/>
    </source>
</evidence>
<dbReference type="InterPro" id="IPR001275">
    <property type="entry name" value="DM_DNA-bd"/>
</dbReference>
<keyword evidence="5 6" id="KW-0539">Nucleus</keyword>
<comment type="caution">
    <text evidence="8">The sequence shown here is derived from an EMBL/GenBank/DDBJ whole genome shotgun (WGS) entry which is preliminary data.</text>
</comment>
<reference evidence="8 9" key="1">
    <citation type="submission" date="2015-01" db="EMBL/GenBank/DDBJ databases">
        <title>Evolution of Trichinella species and genotypes.</title>
        <authorList>
            <person name="Korhonen P.K."/>
            <person name="Edoardo P."/>
            <person name="Giuseppe L.R."/>
            <person name="Gasser R.B."/>
        </authorList>
    </citation>
    <scope>NUCLEOTIDE SEQUENCE [LARGE SCALE GENOMIC DNA]</scope>
    <source>
        <strain evidence="8">ISS588</strain>
    </source>
</reference>
<dbReference type="Pfam" id="PF00751">
    <property type="entry name" value="DM"/>
    <property type="match status" value="1"/>
</dbReference>
<dbReference type="AlphaFoldDB" id="A0A0V1J7K7"/>
<dbReference type="Proteomes" id="UP000054805">
    <property type="component" value="Unassembled WGS sequence"/>
</dbReference>
<dbReference type="CDD" id="cd14370">
    <property type="entry name" value="CUE_DMA"/>
    <property type="match status" value="2"/>
</dbReference>
<evidence type="ECO:0000259" key="7">
    <source>
        <dbReference type="PROSITE" id="PS50809"/>
    </source>
</evidence>
<name>A0A0V1J7K7_TRIPS</name>